<keyword evidence="7 9" id="KW-1133">Transmembrane helix</keyword>
<dbReference type="InterPro" id="IPR035906">
    <property type="entry name" value="MetI-like_sf"/>
</dbReference>
<keyword evidence="8 9" id="KW-0472">Membrane</keyword>
<dbReference type="Proteomes" id="UP000244081">
    <property type="component" value="Unassembled WGS sequence"/>
</dbReference>
<feature type="domain" description="ABC transmembrane type-1" evidence="10">
    <location>
        <begin position="23"/>
        <end position="223"/>
    </location>
</feature>
<reference evidence="11 12" key="1">
    <citation type="submission" date="2018-04" db="EMBL/GenBank/DDBJ databases">
        <title>Genomic Encyclopedia of Archaeal and Bacterial Type Strains, Phase II (KMG-II): from individual species to whole genera.</title>
        <authorList>
            <person name="Goeker M."/>
        </authorList>
    </citation>
    <scope>NUCLEOTIDE SEQUENCE [LARGE SCALE GENOMIC DNA]</scope>
    <source>
        <strain evidence="11 12">DSM 23382</strain>
    </source>
</reference>
<comment type="subcellular location">
    <subcellularLocation>
        <location evidence="1">Cell inner membrane</location>
        <topology evidence="1">Multi-pass membrane protein</topology>
    </subcellularLocation>
    <subcellularLocation>
        <location evidence="9">Cell membrane</location>
        <topology evidence="9">Multi-pass membrane protein</topology>
    </subcellularLocation>
</comment>
<evidence type="ECO:0000256" key="9">
    <source>
        <dbReference type="RuleBase" id="RU363032"/>
    </source>
</evidence>
<evidence type="ECO:0000313" key="12">
    <source>
        <dbReference type="Proteomes" id="UP000244081"/>
    </source>
</evidence>
<dbReference type="PANTHER" id="PTHR30133:SF2">
    <property type="entry name" value="ARGININE ABC TRANSPORTER PERMEASE PROTEIN ARTQ"/>
    <property type="match status" value="1"/>
</dbReference>
<dbReference type="InterPro" id="IPR000515">
    <property type="entry name" value="MetI-like"/>
</dbReference>
<evidence type="ECO:0000256" key="1">
    <source>
        <dbReference type="ARBA" id="ARBA00004429"/>
    </source>
</evidence>
<evidence type="ECO:0000256" key="2">
    <source>
        <dbReference type="ARBA" id="ARBA00010072"/>
    </source>
</evidence>
<keyword evidence="3 9" id="KW-0813">Transport</keyword>
<dbReference type="NCBIfam" id="TIGR01726">
    <property type="entry name" value="HEQRo_perm_3TM"/>
    <property type="match status" value="1"/>
</dbReference>
<evidence type="ECO:0000256" key="7">
    <source>
        <dbReference type="ARBA" id="ARBA00022989"/>
    </source>
</evidence>
<keyword evidence="12" id="KW-1185">Reference proteome</keyword>
<feature type="transmembrane region" description="Helical" evidence="9">
    <location>
        <begin position="201"/>
        <end position="226"/>
    </location>
</feature>
<protein>
    <submittedName>
        <fullName evidence="11">Amino acid ABC transporter membrane protein 1 (PAAT family)</fullName>
    </submittedName>
</protein>
<dbReference type="PROSITE" id="PS50928">
    <property type="entry name" value="ABC_TM1"/>
    <property type="match status" value="1"/>
</dbReference>
<dbReference type="InterPro" id="IPR010065">
    <property type="entry name" value="AA_ABC_transptr_permease_3TM"/>
</dbReference>
<dbReference type="OrthoDB" id="9815029at2"/>
<feature type="transmembrane region" description="Helical" evidence="9">
    <location>
        <begin position="105"/>
        <end position="127"/>
    </location>
</feature>
<evidence type="ECO:0000256" key="3">
    <source>
        <dbReference type="ARBA" id="ARBA00022448"/>
    </source>
</evidence>
<dbReference type="EMBL" id="QAYG01000010">
    <property type="protein sequence ID" value="PTW57553.1"/>
    <property type="molecule type" value="Genomic_DNA"/>
</dbReference>
<dbReference type="Pfam" id="PF00528">
    <property type="entry name" value="BPD_transp_1"/>
    <property type="match status" value="1"/>
</dbReference>
<dbReference type="InterPro" id="IPR051613">
    <property type="entry name" value="ABC_transp_permease_HisMQ"/>
</dbReference>
<comment type="caution">
    <text evidence="11">The sequence shown here is derived from an EMBL/GenBank/DDBJ whole genome shotgun (WGS) entry which is preliminary data.</text>
</comment>
<evidence type="ECO:0000256" key="6">
    <source>
        <dbReference type="ARBA" id="ARBA00022692"/>
    </source>
</evidence>
<dbReference type="SUPFAM" id="SSF161098">
    <property type="entry name" value="MetI-like"/>
    <property type="match status" value="1"/>
</dbReference>
<dbReference type="PANTHER" id="PTHR30133">
    <property type="entry name" value="CATIONIC AMINO ACID TRANSPORTER, MEMBRANE COMPONENT"/>
    <property type="match status" value="1"/>
</dbReference>
<evidence type="ECO:0000256" key="8">
    <source>
        <dbReference type="ARBA" id="ARBA00023136"/>
    </source>
</evidence>
<comment type="similarity">
    <text evidence="2">Belongs to the binding-protein-dependent transport system permease family. HisMQ subfamily.</text>
</comment>
<dbReference type="RefSeq" id="WP_107991438.1">
    <property type="nucleotide sequence ID" value="NZ_QAYG01000010.1"/>
</dbReference>
<evidence type="ECO:0000256" key="4">
    <source>
        <dbReference type="ARBA" id="ARBA00022475"/>
    </source>
</evidence>
<keyword evidence="6 9" id="KW-0812">Transmembrane</keyword>
<dbReference type="GO" id="GO:0043190">
    <property type="term" value="C:ATP-binding cassette (ABC) transporter complex"/>
    <property type="evidence" value="ECO:0007669"/>
    <property type="project" value="InterPro"/>
</dbReference>
<dbReference type="Gene3D" id="1.10.3720.10">
    <property type="entry name" value="MetI-like"/>
    <property type="match status" value="1"/>
</dbReference>
<accession>A0A2T5V1B6</accession>
<dbReference type="AlphaFoldDB" id="A0A2T5V1B6"/>
<dbReference type="CDD" id="cd06261">
    <property type="entry name" value="TM_PBP2"/>
    <property type="match status" value="1"/>
</dbReference>
<evidence type="ECO:0000313" key="11">
    <source>
        <dbReference type="EMBL" id="PTW57553.1"/>
    </source>
</evidence>
<keyword evidence="4" id="KW-1003">Cell membrane</keyword>
<feature type="transmembrane region" description="Helical" evidence="9">
    <location>
        <begin position="77"/>
        <end position="99"/>
    </location>
</feature>
<sequence length="236" mass="25458">MDHVLTLLSFGKEGWGDEIAAGTLLTIALALATLPLGLLQGFLLALAKNSDDSNLQRAADIYTTIFRGLPELMTLFLIYYGVQIGLQAFIGLFVEGVYIEINSFLAGMVALGVVFSSYSSEVFLSAFRGISQGQYEGGYALGLSSYQTMRLVILPQLIRLALPGLSNLWLVLLKDTALVSVIGLSDLLRMSGVAARVSKEAFLFFGLACLIYLVLSMISSAGLARIDAWARKGDTR</sequence>
<organism evidence="11 12">
    <name type="scientific">Breoghania corrubedonensis</name>
    <dbReference type="NCBI Taxonomy" id="665038"/>
    <lineage>
        <taxon>Bacteria</taxon>
        <taxon>Pseudomonadati</taxon>
        <taxon>Pseudomonadota</taxon>
        <taxon>Alphaproteobacteria</taxon>
        <taxon>Hyphomicrobiales</taxon>
        <taxon>Stappiaceae</taxon>
        <taxon>Breoghania</taxon>
    </lineage>
</organism>
<proteinExistence type="inferred from homology"/>
<keyword evidence="5" id="KW-0997">Cell inner membrane</keyword>
<gene>
    <name evidence="11" type="ORF">C8N35_11032</name>
</gene>
<feature type="transmembrane region" description="Helical" evidence="9">
    <location>
        <begin position="20"/>
        <end position="47"/>
    </location>
</feature>
<name>A0A2T5V1B6_9HYPH</name>
<evidence type="ECO:0000256" key="5">
    <source>
        <dbReference type="ARBA" id="ARBA00022519"/>
    </source>
</evidence>
<dbReference type="GO" id="GO:0022857">
    <property type="term" value="F:transmembrane transporter activity"/>
    <property type="evidence" value="ECO:0007669"/>
    <property type="project" value="InterPro"/>
</dbReference>
<evidence type="ECO:0000259" key="10">
    <source>
        <dbReference type="PROSITE" id="PS50928"/>
    </source>
</evidence>
<feature type="transmembrane region" description="Helical" evidence="9">
    <location>
        <begin position="139"/>
        <end position="162"/>
    </location>
</feature>